<dbReference type="EMBL" id="BPUS01000002">
    <property type="protein sequence ID" value="GJH24290.1"/>
    <property type="molecule type" value="Genomic_DNA"/>
</dbReference>
<proteinExistence type="predicted"/>
<gene>
    <name evidence="1" type="ORF">CBA19CS42_07260</name>
</gene>
<sequence length="113" mass="12224">MDTASELASGPAGHTPESLKTLAAYLEVSLEKGKCVVMMRRGPELFAVYIGNPGDEDARLTPHGTISAAMAEELLESTTHVGLNWITVGDQKYRFFRSFTYIDEAGAVVFAPT</sequence>
<reference evidence="1" key="1">
    <citation type="submission" date="2022-09" db="EMBL/GenBank/DDBJ databases">
        <title>Isolation and characterization of 3-chlorobenzoate degrading bacteria from soils in Shizuoka.</title>
        <authorList>
            <person name="Ifat A."/>
            <person name="Ogawa N."/>
            <person name="Kimbara K."/>
            <person name="Moriuchi R."/>
            <person name="Dohra H."/>
            <person name="Shintani M."/>
        </authorList>
    </citation>
    <scope>NUCLEOTIDE SEQUENCE</scope>
    <source>
        <strain evidence="1">19CS4-2</strain>
    </source>
</reference>
<comment type="caution">
    <text evidence="1">The sequence shown here is derived from an EMBL/GenBank/DDBJ whole genome shotgun (WGS) entry which is preliminary data.</text>
</comment>
<organism evidence="1 2">
    <name type="scientific">Caballeronia novacaledonica</name>
    <dbReference type="NCBI Taxonomy" id="1544861"/>
    <lineage>
        <taxon>Bacteria</taxon>
        <taxon>Pseudomonadati</taxon>
        <taxon>Pseudomonadota</taxon>
        <taxon>Betaproteobacteria</taxon>
        <taxon>Burkholderiales</taxon>
        <taxon>Burkholderiaceae</taxon>
        <taxon>Caballeronia</taxon>
    </lineage>
</organism>
<protein>
    <submittedName>
        <fullName evidence="1">Uncharacterized protein</fullName>
    </submittedName>
</protein>
<dbReference type="Proteomes" id="UP001055111">
    <property type="component" value="Unassembled WGS sequence"/>
</dbReference>
<accession>A0AA37IDI0</accession>
<name>A0AA37IDI0_9BURK</name>
<dbReference type="RefSeq" id="WP_238210696.1">
    <property type="nucleotide sequence ID" value="NZ_BPUS01000002.1"/>
</dbReference>
<evidence type="ECO:0000313" key="1">
    <source>
        <dbReference type="EMBL" id="GJH24290.1"/>
    </source>
</evidence>
<dbReference type="AlphaFoldDB" id="A0AA37IDI0"/>
<evidence type="ECO:0000313" key="2">
    <source>
        <dbReference type="Proteomes" id="UP001055111"/>
    </source>
</evidence>